<dbReference type="EMBL" id="LAZR01022155">
    <property type="protein sequence ID" value="KKL82854.1"/>
    <property type="molecule type" value="Genomic_DNA"/>
</dbReference>
<dbReference type="AlphaFoldDB" id="A0A0F9F903"/>
<keyword evidence="1" id="KW-1133">Transmembrane helix</keyword>
<accession>A0A0F9F903</accession>
<name>A0A0F9F903_9ZZZZ</name>
<evidence type="ECO:0008006" key="3">
    <source>
        <dbReference type="Google" id="ProtNLM"/>
    </source>
</evidence>
<sequence>MAIHAEHEIHTRRFSRNLGVGLVLVGFVAIVFALTVVKVQQLGAQQGFDHVLRPEMLPADGK</sequence>
<keyword evidence="1" id="KW-0812">Transmembrane</keyword>
<reference evidence="2" key="1">
    <citation type="journal article" date="2015" name="Nature">
        <title>Complex archaea that bridge the gap between prokaryotes and eukaryotes.</title>
        <authorList>
            <person name="Spang A."/>
            <person name="Saw J.H."/>
            <person name="Jorgensen S.L."/>
            <person name="Zaremba-Niedzwiedzka K."/>
            <person name="Martijn J."/>
            <person name="Lind A.E."/>
            <person name="van Eijk R."/>
            <person name="Schleper C."/>
            <person name="Guy L."/>
            <person name="Ettema T.J."/>
        </authorList>
    </citation>
    <scope>NUCLEOTIDE SEQUENCE</scope>
</reference>
<proteinExistence type="predicted"/>
<comment type="caution">
    <text evidence="2">The sequence shown here is derived from an EMBL/GenBank/DDBJ whole genome shotgun (WGS) entry which is preliminary data.</text>
</comment>
<keyword evidence="1" id="KW-0472">Membrane</keyword>
<protein>
    <recommendedName>
        <fullName evidence="3">Cytochrome C oxidase assembly protein</fullName>
    </recommendedName>
</protein>
<gene>
    <name evidence="2" type="ORF">LCGC14_1980580</name>
</gene>
<feature type="transmembrane region" description="Helical" evidence="1">
    <location>
        <begin position="18"/>
        <end position="37"/>
    </location>
</feature>
<evidence type="ECO:0000256" key="1">
    <source>
        <dbReference type="SAM" id="Phobius"/>
    </source>
</evidence>
<organism evidence="2">
    <name type="scientific">marine sediment metagenome</name>
    <dbReference type="NCBI Taxonomy" id="412755"/>
    <lineage>
        <taxon>unclassified sequences</taxon>
        <taxon>metagenomes</taxon>
        <taxon>ecological metagenomes</taxon>
    </lineage>
</organism>
<evidence type="ECO:0000313" key="2">
    <source>
        <dbReference type="EMBL" id="KKL82854.1"/>
    </source>
</evidence>